<proteinExistence type="predicted"/>
<gene>
    <name evidence="1" type="ORF">Vadar_029484</name>
</gene>
<dbReference type="EMBL" id="CM037156">
    <property type="protein sequence ID" value="KAH7838647.1"/>
    <property type="molecule type" value="Genomic_DNA"/>
</dbReference>
<sequence length="621" mass="71120">MEPSILLLCKYGSFTVVITVTRDFQFDDLVQSICKKWQDLVLQRFQLLYAVSDHHNCHLDNNDDFANMFALAGAYGVSCVDVGAEVLSSCSVESRELERTFDVSESSIVHRVEEDPLEKFCPHHETVRLSSGWAKLISYVGQEFRGGVDDFRSCLAKFAIEVGFVYTFLKNDKTRVTSVCSKKGESGCEWFIHATLNRANGFFRIREFVKEHICVGVFASSKNPRMSSKLVAQEIREEVRSKKLYAPIQAVKFFEKYYGSKISYNHAWLGVEKAGLFPVAFGVVDSEDDENWLWFLRKLSGILSPRPITFITDRHSGLLKGIPEVFPNGHYAYCLQHLKNNLRDKLTGRLSNGFREQVISLFSDCAYAPMLLDFEEAIQELYTVGGAKTKNFVESLPRENWAHAYFKGKRYGEMCSNAAESFNKWILEARHLPILSAIDKIRIQLMTQMCDRRQKSTKMNGIVCPEMDARLVEAFSKGKVWTIAQSSEEVFEVFSLPTVVVDLQNQHCTCSRWQINSFPCMHAITAIQKFGNQVTNYLDPFYFVDAYRFSYELSINPIPTLGAPNVPKEFRIILPPKTRRPRGRPKIQRIRSRGEKVRQMRCSRCKKLGKHNRKTCKEAVG</sequence>
<comment type="caution">
    <text evidence="1">The sequence shown here is derived from an EMBL/GenBank/DDBJ whole genome shotgun (WGS) entry which is preliminary data.</text>
</comment>
<reference evidence="1 2" key="1">
    <citation type="journal article" date="2021" name="Hortic Res">
        <title>High-quality reference genome and annotation aids understanding of berry development for evergreen blueberry (Vaccinium darrowii).</title>
        <authorList>
            <person name="Yu J."/>
            <person name="Hulse-Kemp A.M."/>
            <person name="Babiker E."/>
            <person name="Staton M."/>
        </authorList>
    </citation>
    <scope>NUCLEOTIDE SEQUENCE [LARGE SCALE GENOMIC DNA]</scope>
    <source>
        <strain evidence="2">cv. NJ 8807/NJ 8810</strain>
        <tissue evidence="1">Young leaf</tissue>
    </source>
</reference>
<keyword evidence="2" id="KW-1185">Reference proteome</keyword>
<accession>A0ACB7XCY2</accession>
<evidence type="ECO:0000313" key="1">
    <source>
        <dbReference type="EMBL" id="KAH7838647.1"/>
    </source>
</evidence>
<dbReference type="Proteomes" id="UP000828048">
    <property type="component" value="Chromosome 6"/>
</dbReference>
<evidence type="ECO:0000313" key="2">
    <source>
        <dbReference type="Proteomes" id="UP000828048"/>
    </source>
</evidence>
<name>A0ACB7XCY2_9ERIC</name>
<organism evidence="1 2">
    <name type="scientific">Vaccinium darrowii</name>
    <dbReference type="NCBI Taxonomy" id="229202"/>
    <lineage>
        <taxon>Eukaryota</taxon>
        <taxon>Viridiplantae</taxon>
        <taxon>Streptophyta</taxon>
        <taxon>Embryophyta</taxon>
        <taxon>Tracheophyta</taxon>
        <taxon>Spermatophyta</taxon>
        <taxon>Magnoliopsida</taxon>
        <taxon>eudicotyledons</taxon>
        <taxon>Gunneridae</taxon>
        <taxon>Pentapetalae</taxon>
        <taxon>asterids</taxon>
        <taxon>Ericales</taxon>
        <taxon>Ericaceae</taxon>
        <taxon>Vaccinioideae</taxon>
        <taxon>Vaccinieae</taxon>
        <taxon>Vaccinium</taxon>
    </lineage>
</organism>
<protein>
    <submittedName>
        <fullName evidence="1">Uncharacterized protein</fullName>
    </submittedName>
</protein>